<dbReference type="OrthoDB" id="1938625at2759"/>
<accession>A0A6P8D6Q4</accession>
<dbReference type="PROSITE" id="PS50878">
    <property type="entry name" value="RT_POL"/>
    <property type="match status" value="1"/>
</dbReference>
<gene>
    <name evidence="3" type="primary">LOC116204310</name>
</gene>
<dbReference type="Proteomes" id="UP000515151">
    <property type="component" value="Chromosome 4"/>
</dbReference>
<dbReference type="GeneID" id="116204310"/>
<reference evidence="2" key="1">
    <citation type="journal article" date="2020" name="Plant Biotechnol. J.">
        <title>The pomegranate (Punica granatum L.) draft genome dissects genetic divergence between soft- and hard-seeded cultivars.</title>
        <authorList>
            <person name="Luo X."/>
            <person name="Li H."/>
            <person name="Wu Z."/>
            <person name="Yao W."/>
            <person name="Zhao P."/>
            <person name="Cao D."/>
            <person name="Yu H."/>
            <person name="Li K."/>
            <person name="Poudel K."/>
            <person name="Zhao D."/>
            <person name="Zhang F."/>
            <person name="Xia X."/>
            <person name="Chen L."/>
            <person name="Wang Q."/>
            <person name="Jing D."/>
            <person name="Cao S."/>
        </authorList>
    </citation>
    <scope>NUCLEOTIDE SEQUENCE [LARGE SCALE GENOMIC DNA]</scope>
    <source>
        <strain evidence="2">cv. Tunisia</strain>
    </source>
</reference>
<feature type="domain" description="Reverse transcriptase" evidence="1">
    <location>
        <begin position="1"/>
        <end position="366"/>
    </location>
</feature>
<dbReference type="InterPro" id="IPR052343">
    <property type="entry name" value="Retrotransposon-Effector_Assoc"/>
</dbReference>
<dbReference type="RefSeq" id="XP_031392260.1">
    <property type="nucleotide sequence ID" value="XM_031536400.1"/>
</dbReference>
<dbReference type="InterPro" id="IPR000477">
    <property type="entry name" value="RT_dom"/>
</dbReference>
<organism evidence="2 3">
    <name type="scientific">Punica granatum</name>
    <name type="common">Pomegranate</name>
    <dbReference type="NCBI Taxonomy" id="22663"/>
    <lineage>
        <taxon>Eukaryota</taxon>
        <taxon>Viridiplantae</taxon>
        <taxon>Streptophyta</taxon>
        <taxon>Embryophyta</taxon>
        <taxon>Tracheophyta</taxon>
        <taxon>Spermatophyta</taxon>
        <taxon>Magnoliopsida</taxon>
        <taxon>eudicotyledons</taxon>
        <taxon>Gunneridae</taxon>
        <taxon>Pentapetalae</taxon>
        <taxon>rosids</taxon>
        <taxon>malvids</taxon>
        <taxon>Myrtales</taxon>
        <taxon>Lythraceae</taxon>
        <taxon>Punica</taxon>
    </lineage>
</organism>
<dbReference type="InterPro" id="IPR043502">
    <property type="entry name" value="DNA/RNA_pol_sf"/>
</dbReference>
<evidence type="ECO:0000259" key="1">
    <source>
        <dbReference type="PROSITE" id="PS50878"/>
    </source>
</evidence>
<dbReference type="PANTHER" id="PTHR46890:SF48">
    <property type="entry name" value="RNA-DIRECTED DNA POLYMERASE"/>
    <property type="match status" value="1"/>
</dbReference>
<evidence type="ECO:0000313" key="3">
    <source>
        <dbReference type="RefSeq" id="XP_031392260.1"/>
    </source>
</evidence>
<keyword evidence="2" id="KW-1185">Reference proteome</keyword>
<reference evidence="3" key="2">
    <citation type="submission" date="2025-08" db="UniProtKB">
        <authorList>
            <consortium name="RefSeq"/>
        </authorList>
    </citation>
    <scope>IDENTIFICATION</scope>
    <source>
        <tissue evidence="3">Leaf</tissue>
    </source>
</reference>
<protein>
    <submittedName>
        <fullName evidence="3">Uncharacterized protein LOC116204310</fullName>
    </submittedName>
</protein>
<evidence type="ECO:0000313" key="2">
    <source>
        <dbReference type="Proteomes" id="UP000515151"/>
    </source>
</evidence>
<dbReference type="AlphaFoldDB" id="A0A6P8D6Q4"/>
<dbReference type="SUPFAM" id="SSF56672">
    <property type="entry name" value="DNA/RNA polymerases"/>
    <property type="match status" value="1"/>
</dbReference>
<dbReference type="PANTHER" id="PTHR46890">
    <property type="entry name" value="NON-LTR RETROLELEMENT REVERSE TRANSCRIPTASE-LIKE PROTEIN-RELATED"/>
    <property type="match status" value="1"/>
</dbReference>
<dbReference type="Pfam" id="PF00078">
    <property type="entry name" value="RVT_1"/>
    <property type="match status" value="1"/>
</dbReference>
<name>A0A6P8D6Q4_PUNGR</name>
<proteinExistence type="predicted"/>
<sequence length="381" mass="43376">MAVLYKKLRNLKRHLRDFNRTQFGNVHSKVAELHTKFVHVQTSLLGSDNVSTETIEKEVDFRVQLLETIDKEEKFLGQKSRMAWLKAEDQNTAFFHISVKERNVRTTIQVLYTTSGEKLERVQEIKAKAVNFYQGLLGSRDERIMGVSAVQLSSILKRKVSHTKSQSLMSPITKEEIKAALFSMGNDKSLGPDGFTMYFYKHAWQIVQKDFIGAMQHYFSPAWRPWDFLSHFSGAYFSGTINGSLAEYFAGQRGLRQGDHLSPYLFVITMDVFSNLLDTIVVEGRIDFHSRCKPLKLTHLCFADDLFLFTNGSKESIIAIMNVLNTFYYWSGLKLNPEKSEIFTGGINEDSVSELVSCSGFKGGTLPVQYLRLLLLSGKSL</sequence>